<protein>
    <submittedName>
        <fullName evidence="1">Str. FM013</fullName>
    </submittedName>
</protein>
<sequence>MLSTANLAGGGDALMLFRPSSMYYAGELETNSHSVGFSLFLLWLFVILSV</sequence>
<keyword evidence="2" id="KW-1185">Reference proteome</keyword>
<evidence type="ECO:0000313" key="2">
    <source>
        <dbReference type="Proteomes" id="UP000053732"/>
    </source>
</evidence>
<gene>
    <name evidence="1" type="ORF">PCAMFM013_S009g000347</name>
</gene>
<evidence type="ECO:0000313" key="1">
    <source>
        <dbReference type="EMBL" id="CRL23407.1"/>
    </source>
</evidence>
<name>A0A0G4PAR2_PENC3</name>
<reference evidence="1 2" key="1">
    <citation type="journal article" date="2014" name="Nat. Commun.">
        <title>Multiple recent horizontal transfers of a large genomic region in cheese making fungi.</title>
        <authorList>
            <person name="Cheeseman K."/>
            <person name="Ropars J."/>
            <person name="Renault P."/>
            <person name="Dupont J."/>
            <person name="Gouzy J."/>
            <person name="Branca A."/>
            <person name="Abraham A.L."/>
            <person name="Ceppi M."/>
            <person name="Conseiller E."/>
            <person name="Debuchy R."/>
            <person name="Malagnac F."/>
            <person name="Goarin A."/>
            <person name="Silar P."/>
            <person name="Lacoste S."/>
            <person name="Sallet E."/>
            <person name="Bensimon A."/>
            <person name="Giraud T."/>
            <person name="Brygoo Y."/>
        </authorList>
    </citation>
    <scope>NUCLEOTIDE SEQUENCE [LARGE SCALE GENOMIC DNA]</scope>
    <source>
        <strain evidence="2">FM 013</strain>
    </source>
</reference>
<dbReference type="Proteomes" id="UP000053732">
    <property type="component" value="Unassembled WGS sequence"/>
</dbReference>
<accession>A0A0G4PAR2</accession>
<organism evidence="1 2">
    <name type="scientific">Penicillium camemberti (strain FM 013)</name>
    <dbReference type="NCBI Taxonomy" id="1429867"/>
    <lineage>
        <taxon>Eukaryota</taxon>
        <taxon>Fungi</taxon>
        <taxon>Dikarya</taxon>
        <taxon>Ascomycota</taxon>
        <taxon>Pezizomycotina</taxon>
        <taxon>Eurotiomycetes</taxon>
        <taxon>Eurotiomycetidae</taxon>
        <taxon>Eurotiales</taxon>
        <taxon>Aspergillaceae</taxon>
        <taxon>Penicillium</taxon>
    </lineage>
</organism>
<dbReference type="EMBL" id="HG793142">
    <property type="protein sequence ID" value="CRL23407.1"/>
    <property type="molecule type" value="Genomic_DNA"/>
</dbReference>
<proteinExistence type="predicted"/>
<dbReference type="AlphaFoldDB" id="A0A0G4PAR2"/>